<dbReference type="InterPro" id="IPR050509">
    <property type="entry name" value="CoA-transferase_III"/>
</dbReference>
<evidence type="ECO:0000256" key="1">
    <source>
        <dbReference type="ARBA" id="ARBA00022679"/>
    </source>
</evidence>
<evidence type="ECO:0000313" key="3">
    <source>
        <dbReference type="Proteomes" id="UP001500392"/>
    </source>
</evidence>
<dbReference type="RefSeq" id="WP_344934877.1">
    <property type="nucleotide sequence ID" value="NZ_BAABDM010000002.1"/>
</dbReference>
<dbReference type="InterPro" id="IPR003673">
    <property type="entry name" value="CoA-Trfase_fam_III"/>
</dbReference>
<sequence>MKTVDCGKQVSVDLPLNGLRILDVANGREGMCGRLFADLGAEVCLVEPISGVGARRNAPLVDGYSVDFAVHHANKMSVELDLTDPQGQSDLIAMAASVDMLIASFESADTVWPALRSTLLARYPKLVVLSVSDFGLYGPYSRFVATDMVQIAMGGMLARSGLAGREPLMPPGELAAETAAINAAWCGMLGLWQLKQTGLGDHLDFSILESTAQILDPAFGVTGSAAAGRTLFEMIPRGRPKKTQLYPIFPCADGHVRICILNPRQWNGMSAWLGDNHAFSDPSYGNLGKRISVIKDVNALIAGLFADKSMADIVSEAQARGIPAASVDSIEEVLNNEHFNARGVFTEITLGNCRGRAPVGYLEVDSRHAGIRIPAPVLGEHQDVVAQWSGSRAEKFIGDQAQVHEHADKLRPFSGIRVLDLGVIVAGAEVGRIFADQGAEVIKVENKDFPDGLRQSMTGEPITQSFAQGQRGKQSLGMNLRSEAGISLFKSLVATADVVMSNFKPGTMESLGLGYEVLSEINPGIVMLDSSALGNSGPMSRTMGYGPLVRCTSGLTALWSYSDEAGSYSDGATIFPDHFAARVAAFGVAAKLLQRERSGRGGTVSVSQAESILAAMSGLFLRESIEPGTAKPMGNRKEFYAPSGVYPCKGDDEWCVIDVRSDAQWLSMCDALGLSALKNRGELQSNDERLRHRDEIDKAIRNWTAAHSPLEVLSILQSHGVAAGNVQRLNEYKENPHFLARDFFRELIQPGLTEPLTTENGPVKAANLPDPDIRPAPFLAQHTRQVMKRVLDLSDEEIDSYVASGDLMELDTPLPS</sequence>
<dbReference type="PANTHER" id="PTHR48228">
    <property type="entry name" value="SUCCINYL-COA--D-CITRAMALATE COA-TRANSFERASE"/>
    <property type="match status" value="1"/>
</dbReference>
<dbReference type="InterPro" id="IPR044855">
    <property type="entry name" value="CoA-Trfase_III_dom3_sf"/>
</dbReference>
<dbReference type="EMBL" id="BAABDM010000002">
    <property type="protein sequence ID" value="GAA4094414.1"/>
    <property type="molecule type" value="Genomic_DNA"/>
</dbReference>
<name>A0ABP7WQL3_9GAMM</name>
<dbReference type="PANTHER" id="PTHR48228:SF6">
    <property type="entry name" value="L-CARNITINE COA-TRANSFERASE"/>
    <property type="match status" value="1"/>
</dbReference>
<comment type="caution">
    <text evidence="2">The sequence shown here is derived from an EMBL/GenBank/DDBJ whole genome shotgun (WGS) entry which is preliminary data.</text>
</comment>
<protein>
    <submittedName>
        <fullName evidence="2">CoA transferase</fullName>
    </submittedName>
</protein>
<dbReference type="SUPFAM" id="SSF89796">
    <property type="entry name" value="CoA-transferase family III (CaiB/BaiF)"/>
    <property type="match status" value="2"/>
</dbReference>
<keyword evidence="1 2" id="KW-0808">Transferase</keyword>
<dbReference type="InterPro" id="IPR023606">
    <property type="entry name" value="CoA-Trfase_III_dom_1_sf"/>
</dbReference>
<dbReference type="Proteomes" id="UP001500392">
    <property type="component" value="Unassembled WGS sequence"/>
</dbReference>
<evidence type="ECO:0000313" key="2">
    <source>
        <dbReference type="EMBL" id="GAA4094414.1"/>
    </source>
</evidence>
<dbReference type="Gene3D" id="3.40.50.10540">
    <property type="entry name" value="Crotonobetainyl-coa:carnitine coa-transferase, domain 1"/>
    <property type="match status" value="2"/>
</dbReference>
<proteinExistence type="predicted"/>
<gene>
    <name evidence="2" type="ORF">GCM10022414_18020</name>
</gene>
<organism evidence="2 3">
    <name type="scientific">Zhongshania borealis</name>
    <dbReference type="NCBI Taxonomy" id="889488"/>
    <lineage>
        <taxon>Bacteria</taxon>
        <taxon>Pseudomonadati</taxon>
        <taxon>Pseudomonadota</taxon>
        <taxon>Gammaproteobacteria</taxon>
        <taxon>Cellvibrionales</taxon>
        <taxon>Spongiibacteraceae</taxon>
        <taxon>Zhongshania</taxon>
    </lineage>
</organism>
<reference evidence="3" key="1">
    <citation type="journal article" date="2019" name="Int. J. Syst. Evol. Microbiol.">
        <title>The Global Catalogue of Microorganisms (GCM) 10K type strain sequencing project: providing services to taxonomists for standard genome sequencing and annotation.</title>
        <authorList>
            <consortium name="The Broad Institute Genomics Platform"/>
            <consortium name="The Broad Institute Genome Sequencing Center for Infectious Disease"/>
            <person name="Wu L."/>
            <person name="Ma J."/>
        </authorList>
    </citation>
    <scope>NUCLEOTIDE SEQUENCE [LARGE SCALE GENOMIC DNA]</scope>
    <source>
        <strain evidence="3">JCM 17304</strain>
    </source>
</reference>
<dbReference type="Pfam" id="PF02515">
    <property type="entry name" value="CoA_transf_3"/>
    <property type="match status" value="2"/>
</dbReference>
<keyword evidence="3" id="KW-1185">Reference proteome</keyword>
<accession>A0ABP7WQL3</accession>
<dbReference type="GO" id="GO:0016740">
    <property type="term" value="F:transferase activity"/>
    <property type="evidence" value="ECO:0007669"/>
    <property type="project" value="UniProtKB-KW"/>
</dbReference>
<dbReference type="Gene3D" id="3.30.1540.10">
    <property type="entry name" value="formyl-coa transferase, domain 3"/>
    <property type="match status" value="2"/>
</dbReference>